<dbReference type="InterPro" id="IPR011006">
    <property type="entry name" value="CheY-like_superfamily"/>
</dbReference>
<dbReference type="PANTHER" id="PTHR43395">
    <property type="entry name" value="SENSOR HISTIDINE KINASE CHEA"/>
    <property type="match status" value="1"/>
</dbReference>
<dbReference type="SUPFAM" id="SSF52172">
    <property type="entry name" value="CheY-like"/>
    <property type="match status" value="1"/>
</dbReference>
<comment type="caution">
    <text evidence="1">Lacks conserved residue(s) required for the propagation of feature annotation.</text>
</comment>
<evidence type="ECO:0000313" key="4">
    <source>
        <dbReference type="EMBL" id="GGF70064.1"/>
    </source>
</evidence>
<evidence type="ECO:0000256" key="2">
    <source>
        <dbReference type="SAM" id="Coils"/>
    </source>
</evidence>
<dbReference type="RefSeq" id="WP_188665795.1">
    <property type="nucleotide sequence ID" value="NZ_BMHV01000019.1"/>
</dbReference>
<sequence length="263" mass="29309">MQSNMDGVYAKGVGEIVDQLRSEFLDEVKDTLEKLTFTIDEVRHERNDIKMLVEEVQRATMSIKGQAHNYDLAALATVAARCEDYLANVRNYPPRTLDDIQTYVDCMIDIAEKPDIEERDISHLVRELPAKVRLDASILEVRNVEVLLVMLHGAATHFVERELQECGYRVSTCTSALDAMPLIIRTKPDLVIISAMMPELSGIDLASGLAAMPATRNIPTALITSLPEDDPYLQLLSDRVPIIHKSASFGDDLAEALSNLFLI</sequence>
<dbReference type="PANTHER" id="PTHR43395:SF10">
    <property type="entry name" value="CHEMOTAXIS PROTEIN CHEA"/>
    <property type="match status" value="1"/>
</dbReference>
<accession>A0A917C388</accession>
<dbReference type="InterPro" id="IPR051315">
    <property type="entry name" value="Bact_Chemotaxis_CheA"/>
</dbReference>
<feature type="domain" description="Response regulatory" evidence="3">
    <location>
        <begin position="145"/>
        <end position="263"/>
    </location>
</feature>
<evidence type="ECO:0000313" key="5">
    <source>
        <dbReference type="Proteomes" id="UP000632498"/>
    </source>
</evidence>
<dbReference type="EMBL" id="BMHV01000019">
    <property type="protein sequence ID" value="GGF70064.1"/>
    <property type="molecule type" value="Genomic_DNA"/>
</dbReference>
<dbReference type="PROSITE" id="PS50110">
    <property type="entry name" value="RESPONSE_REGULATORY"/>
    <property type="match status" value="1"/>
</dbReference>
<protein>
    <submittedName>
        <fullName evidence="4">Response regulator</fullName>
    </submittedName>
</protein>
<organism evidence="4 5">
    <name type="scientific">Terasakiella brassicae</name>
    <dbReference type="NCBI Taxonomy" id="1634917"/>
    <lineage>
        <taxon>Bacteria</taxon>
        <taxon>Pseudomonadati</taxon>
        <taxon>Pseudomonadota</taxon>
        <taxon>Alphaproteobacteria</taxon>
        <taxon>Rhodospirillales</taxon>
        <taxon>Terasakiellaceae</taxon>
        <taxon>Terasakiella</taxon>
    </lineage>
</organism>
<proteinExistence type="predicted"/>
<dbReference type="InterPro" id="IPR001789">
    <property type="entry name" value="Sig_transdc_resp-reg_receiver"/>
</dbReference>
<dbReference type="GO" id="GO:0000160">
    <property type="term" value="P:phosphorelay signal transduction system"/>
    <property type="evidence" value="ECO:0007669"/>
    <property type="project" value="InterPro"/>
</dbReference>
<name>A0A917C388_9PROT</name>
<feature type="coiled-coil region" evidence="2">
    <location>
        <begin position="25"/>
        <end position="59"/>
    </location>
</feature>
<evidence type="ECO:0000259" key="3">
    <source>
        <dbReference type="PROSITE" id="PS50110"/>
    </source>
</evidence>
<comment type="caution">
    <text evidence="4">The sequence shown here is derived from an EMBL/GenBank/DDBJ whole genome shotgun (WGS) entry which is preliminary data.</text>
</comment>
<dbReference type="Gene3D" id="1.20.120.160">
    <property type="entry name" value="HPT domain"/>
    <property type="match status" value="1"/>
</dbReference>
<dbReference type="Gene3D" id="3.40.50.2300">
    <property type="match status" value="1"/>
</dbReference>
<keyword evidence="5" id="KW-1185">Reference proteome</keyword>
<dbReference type="SUPFAM" id="SSF47226">
    <property type="entry name" value="Histidine-containing phosphotransfer domain, HPT domain"/>
    <property type="match status" value="1"/>
</dbReference>
<dbReference type="InterPro" id="IPR036641">
    <property type="entry name" value="HPT_dom_sf"/>
</dbReference>
<reference evidence="4" key="1">
    <citation type="journal article" date="2014" name="Int. J. Syst. Evol. Microbiol.">
        <title>Complete genome sequence of Corynebacterium casei LMG S-19264T (=DSM 44701T), isolated from a smear-ripened cheese.</title>
        <authorList>
            <consortium name="US DOE Joint Genome Institute (JGI-PGF)"/>
            <person name="Walter F."/>
            <person name="Albersmeier A."/>
            <person name="Kalinowski J."/>
            <person name="Ruckert C."/>
        </authorList>
    </citation>
    <scope>NUCLEOTIDE SEQUENCE</scope>
    <source>
        <strain evidence="4">CGMCC 1.15254</strain>
    </source>
</reference>
<dbReference type="AlphaFoldDB" id="A0A917C388"/>
<dbReference type="Proteomes" id="UP000632498">
    <property type="component" value="Unassembled WGS sequence"/>
</dbReference>
<evidence type="ECO:0000256" key="1">
    <source>
        <dbReference type="PROSITE-ProRule" id="PRU00169"/>
    </source>
</evidence>
<keyword evidence="2" id="KW-0175">Coiled coil</keyword>
<gene>
    <name evidence="4" type="ORF">GCM10011332_25090</name>
</gene>
<reference evidence="4" key="2">
    <citation type="submission" date="2020-09" db="EMBL/GenBank/DDBJ databases">
        <authorList>
            <person name="Sun Q."/>
            <person name="Zhou Y."/>
        </authorList>
    </citation>
    <scope>NUCLEOTIDE SEQUENCE</scope>
    <source>
        <strain evidence="4">CGMCC 1.15254</strain>
    </source>
</reference>